<protein>
    <submittedName>
        <fullName evidence="1">YxeA family protein</fullName>
    </submittedName>
</protein>
<dbReference type="SUPFAM" id="SSF159121">
    <property type="entry name" value="BC4932-like"/>
    <property type="match status" value="1"/>
</dbReference>
<dbReference type="InterPro" id="IPR006542">
    <property type="entry name" value="DUF1093"/>
</dbReference>
<evidence type="ECO:0000313" key="1">
    <source>
        <dbReference type="EMBL" id="QOV19598.1"/>
    </source>
</evidence>
<dbReference type="Proteomes" id="UP000593601">
    <property type="component" value="Chromosome"/>
</dbReference>
<dbReference type="Pfam" id="PF06486">
    <property type="entry name" value="DUF1093"/>
    <property type="match status" value="1"/>
</dbReference>
<dbReference type="EMBL" id="CP063304">
    <property type="protein sequence ID" value="QOV19598.1"/>
    <property type="molecule type" value="Genomic_DNA"/>
</dbReference>
<dbReference type="KEGG" id="bliq:INP51_01025"/>
<dbReference type="AlphaFoldDB" id="A0A7M2RHJ2"/>
<accession>A0A7M2RHJ2</accession>
<keyword evidence="2" id="KW-1185">Reference proteome</keyword>
<proteinExistence type="predicted"/>
<name>A0A7M2RHJ2_9FIRM</name>
<organism evidence="1 2">
    <name type="scientific">Blautia liquoris</name>
    <dbReference type="NCBI Taxonomy" id="2779518"/>
    <lineage>
        <taxon>Bacteria</taxon>
        <taxon>Bacillati</taxon>
        <taxon>Bacillota</taxon>
        <taxon>Clostridia</taxon>
        <taxon>Lachnospirales</taxon>
        <taxon>Lachnospiraceae</taxon>
        <taxon>Blautia</taxon>
    </lineage>
</organism>
<dbReference type="NCBIfam" id="TIGR01655">
    <property type="entry name" value="yxeA_fam"/>
    <property type="match status" value="1"/>
</dbReference>
<dbReference type="Gene3D" id="2.40.50.480">
    <property type="match status" value="1"/>
</dbReference>
<evidence type="ECO:0000313" key="2">
    <source>
        <dbReference type="Proteomes" id="UP000593601"/>
    </source>
</evidence>
<dbReference type="InterPro" id="IPR036166">
    <property type="entry name" value="YxeA-like_sf"/>
</dbReference>
<sequence length="131" mass="14644">MKKIVLWIVLAAVVVIGVAGAIWGKEYYEDRYIGKDYYAMVPSNFDMTPEPLYDDKGKSQDIGKLYKLTAYNEKGEAKEVEFTVRGGDSTKYPQPGEFLLVSVSKQLVVKQSVISESSVPNAALTKIRENQ</sequence>
<reference evidence="1 2" key="1">
    <citation type="submission" date="2020-10" db="EMBL/GenBank/DDBJ databases">
        <title>Blautia liquoris sp.nov., isolated from the mud in a fermentation cellar used for the production of Chinese strong-flavoured liquor.</title>
        <authorList>
            <person name="Lu L."/>
        </authorList>
    </citation>
    <scope>NUCLEOTIDE SEQUENCE [LARGE SCALE GENOMIC DNA]</scope>
    <source>
        <strain evidence="1 2">LZLJ-3</strain>
    </source>
</reference>
<gene>
    <name evidence="1" type="ORF">INP51_01025</name>
</gene>
<dbReference type="RefSeq" id="WP_193735918.1">
    <property type="nucleotide sequence ID" value="NZ_CP063304.1"/>
</dbReference>